<proteinExistence type="predicted"/>
<protein>
    <recommendedName>
        <fullName evidence="4">SAM domain-containing protein</fullName>
    </recommendedName>
</protein>
<feature type="compositionally biased region" description="Polar residues" evidence="1">
    <location>
        <begin position="269"/>
        <end position="287"/>
    </location>
</feature>
<dbReference type="AlphaFoldDB" id="A0A4P9YDI2"/>
<dbReference type="InterPro" id="IPR013761">
    <property type="entry name" value="SAM/pointed_sf"/>
</dbReference>
<reference evidence="3" key="1">
    <citation type="journal article" date="2018" name="Nat. Microbiol.">
        <title>Leveraging single-cell genomics to expand the fungal tree of life.</title>
        <authorList>
            <person name="Ahrendt S.R."/>
            <person name="Quandt C.A."/>
            <person name="Ciobanu D."/>
            <person name="Clum A."/>
            <person name="Salamov A."/>
            <person name="Andreopoulos B."/>
            <person name="Cheng J.F."/>
            <person name="Woyke T."/>
            <person name="Pelin A."/>
            <person name="Henrissat B."/>
            <person name="Reynolds N.K."/>
            <person name="Benny G.L."/>
            <person name="Smith M.E."/>
            <person name="James T.Y."/>
            <person name="Grigoriev I.V."/>
        </authorList>
    </citation>
    <scope>NUCLEOTIDE SEQUENCE [LARGE SCALE GENOMIC DNA]</scope>
    <source>
        <strain evidence="3">CSF55</strain>
    </source>
</reference>
<organism evidence="2 3">
    <name type="scientific">Rozella allomycis (strain CSF55)</name>
    <dbReference type="NCBI Taxonomy" id="988480"/>
    <lineage>
        <taxon>Eukaryota</taxon>
        <taxon>Fungi</taxon>
        <taxon>Fungi incertae sedis</taxon>
        <taxon>Cryptomycota</taxon>
        <taxon>Cryptomycota incertae sedis</taxon>
        <taxon>Rozella</taxon>
    </lineage>
</organism>
<evidence type="ECO:0000313" key="2">
    <source>
        <dbReference type="EMBL" id="RKP16260.1"/>
    </source>
</evidence>
<evidence type="ECO:0000256" key="1">
    <source>
        <dbReference type="SAM" id="MobiDB-lite"/>
    </source>
</evidence>
<sequence>MSEMSEKKQMIEMSEKNKISDFNLNENKLNQFNLNERKQIVSSQTNQIESNEQKQIDFWMKFFLSAGISNFDSKQYAEEFLKRKFDEKTISTFSRELLKELNIGEGDIQRIKKILPENHPLNVKSMESLDSSFSKTQISPLSSRRSSRLNNQSTTPPLPTAENMINANRKSSYQSSNQQSSNQQSSNINQFQFNSLPSNFKNATFSATNVQNTTNSIPTNVPSSIATNVPLANLPRSSSSQFNLPLNNNSNSFQNIPNQFSSSNIIKPNASQPFNTLNGSTSNPNSIPSTLSSNIPSNMPPTMSTNMPSNIPLNNMPANMSTNNMPILNNSAYFNNNSLQPNINNSFQMNNSMNSSMNSLPMTNANRFNNNAIPLNNNVGFNNIPLNNTQLPNYNSMVNSMPIMNNSSMQINNNPIPNSQSNRNTFNPSINYYNAQGNMQPLQPQIQGIQPFGLRNKSFLI</sequence>
<feature type="region of interest" description="Disordered" evidence="1">
    <location>
        <begin position="134"/>
        <end position="163"/>
    </location>
</feature>
<feature type="region of interest" description="Disordered" evidence="1">
    <location>
        <begin position="267"/>
        <end position="287"/>
    </location>
</feature>
<dbReference type="EMBL" id="ML006763">
    <property type="protein sequence ID" value="RKP16260.1"/>
    <property type="molecule type" value="Genomic_DNA"/>
</dbReference>
<name>A0A4P9YDI2_ROZAC</name>
<dbReference type="Gene3D" id="1.10.150.50">
    <property type="entry name" value="Transcription Factor, Ets-1"/>
    <property type="match status" value="1"/>
</dbReference>
<dbReference type="Proteomes" id="UP000281549">
    <property type="component" value="Unassembled WGS sequence"/>
</dbReference>
<accession>A0A4P9YDI2</accession>
<evidence type="ECO:0008006" key="4">
    <source>
        <dbReference type="Google" id="ProtNLM"/>
    </source>
</evidence>
<gene>
    <name evidence="2" type="ORF">ROZALSC1DRAFT_25484</name>
</gene>
<evidence type="ECO:0000313" key="3">
    <source>
        <dbReference type="Proteomes" id="UP000281549"/>
    </source>
</evidence>